<proteinExistence type="predicted"/>
<dbReference type="Gene3D" id="3.40.50.1820">
    <property type="entry name" value="alpha/beta hydrolase"/>
    <property type="match status" value="1"/>
</dbReference>
<dbReference type="OrthoDB" id="17560at2759"/>
<organism evidence="2 3">
    <name type="scientific">Umbelopsis vinacea</name>
    <dbReference type="NCBI Taxonomy" id="44442"/>
    <lineage>
        <taxon>Eukaryota</taxon>
        <taxon>Fungi</taxon>
        <taxon>Fungi incertae sedis</taxon>
        <taxon>Mucoromycota</taxon>
        <taxon>Mucoromycotina</taxon>
        <taxon>Umbelopsidomycetes</taxon>
        <taxon>Umbelopsidales</taxon>
        <taxon>Umbelopsidaceae</taxon>
        <taxon>Umbelopsis</taxon>
    </lineage>
</organism>
<dbReference type="Proteomes" id="UP000612746">
    <property type="component" value="Unassembled WGS sequence"/>
</dbReference>
<feature type="domain" description="Dienelactone hydrolase" evidence="1">
    <location>
        <begin position="35"/>
        <end position="271"/>
    </location>
</feature>
<gene>
    <name evidence="2" type="ORF">INT44_003379</name>
</gene>
<keyword evidence="3" id="KW-1185">Reference proteome</keyword>
<evidence type="ECO:0000259" key="1">
    <source>
        <dbReference type="Pfam" id="PF01738"/>
    </source>
</evidence>
<dbReference type="Pfam" id="PF01738">
    <property type="entry name" value="DLH"/>
    <property type="match status" value="1"/>
</dbReference>
<accession>A0A8H7PU62</accession>
<dbReference type="InterPro" id="IPR029058">
    <property type="entry name" value="AB_hydrolase_fold"/>
</dbReference>
<evidence type="ECO:0000313" key="2">
    <source>
        <dbReference type="EMBL" id="KAG2180377.1"/>
    </source>
</evidence>
<dbReference type="SUPFAM" id="SSF53474">
    <property type="entry name" value="alpha/beta-Hydrolases"/>
    <property type="match status" value="1"/>
</dbReference>
<evidence type="ECO:0000313" key="3">
    <source>
        <dbReference type="Proteomes" id="UP000612746"/>
    </source>
</evidence>
<reference evidence="2" key="1">
    <citation type="submission" date="2020-12" db="EMBL/GenBank/DDBJ databases">
        <title>Metabolic potential, ecology and presence of endohyphal bacteria is reflected in genomic diversity of Mucoromycotina.</title>
        <authorList>
            <person name="Muszewska A."/>
            <person name="Okrasinska A."/>
            <person name="Steczkiewicz K."/>
            <person name="Drgas O."/>
            <person name="Orlowska M."/>
            <person name="Perlinska-Lenart U."/>
            <person name="Aleksandrzak-Piekarczyk T."/>
            <person name="Szatraj K."/>
            <person name="Zielenkiewicz U."/>
            <person name="Pilsyk S."/>
            <person name="Malc E."/>
            <person name="Mieczkowski P."/>
            <person name="Kruszewska J.S."/>
            <person name="Biernat P."/>
            <person name="Pawlowska J."/>
        </authorList>
    </citation>
    <scope>NUCLEOTIDE SEQUENCE</scope>
    <source>
        <strain evidence="2">WA0000051536</strain>
    </source>
</reference>
<dbReference type="GO" id="GO:0016787">
    <property type="term" value="F:hydrolase activity"/>
    <property type="evidence" value="ECO:0007669"/>
    <property type="project" value="InterPro"/>
</dbReference>
<sequence length="274" mass="29686">MSGDKVICEDCVTGYLKTGETKGDTKTIGTVQAYFTPSSSHKSEKAIVIIGDIFGWEFINARLYADEIARQTGFLVVLPDLMKGYAAPADALMKPPVGFVNSILHKAKMVPMIYSSGRAIMALKPDAVLDLAHGVLNDLRASYGIKSIGVHGFCFGGKYSILLGNKGPNDTPSPVQAFAAGHPSLLKIPGDVENIDPTIPGFLQYAESDFMVSEKNRQDIDHIIQEKSFSNLKTKLYPGTKHGFCLKSNDDDEKERATATEATTDAAQFFASKL</sequence>
<dbReference type="InterPro" id="IPR002925">
    <property type="entry name" value="Dienelactn_hydro"/>
</dbReference>
<dbReference type="PANTHER" id="PTHR17630:SF44">
    <property type="entry name" value="PROTEIN AIM2"/>
    <property type="match status" value="1"/>
</dbReference>
<protein>
    <recommendedName>
        <fullName evidence="1">Dienelactone hydrolase domain-containing protein</fullName>
    </recommendedName>
</protein>
<dbReference type="PANTHER" id="PTHR17630">
    <property type="entry name" value="DIENELACTONE HYDROLASE"/>
    <property type="match status" value="1"/>
</dbReference>
<dbReference type="EMBL" id="JAEPRA010000009">
    <property type="protein sequence ID" value="KAG2180377.1"/>
    <property type="molecule type" value="Genomic_DNA"/>
</dbReference>
<comment type="caution">
    <text evidence="2">The sequence shown here is derived from an EMBL/GenBank/DDBJ whole genome shotgun (WGS) entry which is preliminary data.</text>
</comment>
<dbReference type="AlphaFoldDB" id="A0A8H7PU62"/>
<name>A0A8H7PU62_9FUNG</name>